<protein>
    <submittedName>
        <fullName evidence="1">Uncharacterized protein</fullName>
    </submittedName>
</protein>
<dbReference type="EMBL" id="JAUOZS010000001">
    <property type="protein sequence ID" value="MDT8901200.1"/>
    <property type="molecule type" value="Genomic_DNA"/>
</dbReference>
<dbReference type="RefSeq" id="WP_413779721.1">
    <property type="nucleotide sequence ID" value="NZ_JAUOZS010000001.1"/>
</dbReference>
<proteinExistence type="predicted"/>
<sequence length="137" mass="15237">MNVIYHARRPFLPQLACALHLGLENEAEPFLPESRAHDWQAEPLLIAGPDATGATVCCLAHGRYRGLYRRALAGMAGIFTFSLAWVDLDQAIAACSFATRGRVFLADHWPAVFGHRFRPRIIAALRSSLLTHREDCP</sequence>
<keyword evidence="2" id="KW-1185">Reference proteome</keyword>
<comment type="caution">
    <text evidence="1">The sequence shown here is derived from an EMBL/GenBank/DDBJ whole genome shotgun (WGS) entry which is preliminary data.</text>
</comment>
<organism evidence="1 2">
    <name type="scientific">Anaeroselena agilis</name>
    <dbReference type="NCBI Taxonomy" id="3063788"/>
    <lineage>
        <taxon>Bacteria</taxon>
        <taxon>Bacillati</taxon>
        <taxon>Bacillota</taxon>
        <taxon>Negativicutes</taxon>
        <taxon>Acetonemataceae</taxon>
        <taxon>Anaeroselena</taxon>
    </lineage>
</organism>
<accession>A0ABU3NWK2</accession>
<evidence type="ECO:0000313" key="2">
    <source>
        <dbReference type="Proteomes" id="UP001254848"/>
    </source>
</evidence>
<reference evidence="1 2" key="1">
    <citation type="submission" date="2023-07" db="EMBL/GenBank/DDBJ databases">
        <title>The novel representative of Negativicutes class, Anaeroselena agilis gen. nov. sp. nov.</title>
        <authorList>
            <person name="Prokofeva M.I."/>
            <person name="Elcheninov A.G."/>
            <person name="Klyukina A."/>
            <person name="Kublanov I.V."/>
            <person name="Frolov E.N."/>
            <person name="Podosokorskaya O.A."/>
        </authorList>
    </citation>
    <scope>NUCLEOTIDE SEQUENCE [LARGE SCALE GENOMIC DNA]</scope>
    <source>
        <strain evidence="1 2">4137-cl</strain>
    </source>
</reference>
<dbReference type="Proteomes" id="UP001254848">
    <property type="component" value="Unassembled WGS sequence"/>
</dbReference>
<gene>
    <name evidence="1" type="ORF">Q4T40_08115</name>
</gene>
<evidence type="ECO:0000313" key="1">
    <source>
        <dbReference type="EMBL" id="MDT8901200.1"/>
    </source>
</evidence>
<name>A0ABU3NWK2_9FIRM</name>